<name>V5SDS1_9HYPH</name>
<keyword evidence="1" id="KW-0812">Transmembrane</keyword>
<dbReference type="RefSeq" id="WP_023787350.1">
    <property type="nucleotide sequence ID" value="NC_022997.1"/>
</dbReference>
<evidence type="ECO:0000313" key="2">
    <source>
        <dbReference type="EMBL" id="AHB48637.1"/>
    </source>
</evidence>
<protein>
    <submittedName>
        <fullName evidence="2">Uncharacterized protein</fullName>
    </submittedName>
</protein>
<gene>
    <name evidence="2" type="ORF">W911_09945</name>
</gene>
<dbReference type="KEGG" id="hni:W911_09945"/>
<feature type="transmembrane region" description="Helical" evidence="1">
    <location>
        <begin position="21"/>
        <end position="42"/>
    </location>
</feature>
<dbReference type="Proteomes" id="UP000018542">
    <property type="component" value="Chromosome"/>
</dbReference>
<evidence type="ECO:0000256" key="1">
    <source>
        <dbReference type="SAM" id="Phobius"/>
    </source>
</evidence>
<dbReference type="OrthoDB" id="7931241at2"/>
<keyword evidence="1" id="KW-0472">Membrane</keyword>
<dbReference type="HOGENOM" id="CLU_1330436_0_0_5"/>
<keyword evidence="3" id="KW-1185">Reference proteome</keyword>
<dbReference type="AlphaFoldDB" id="V5SDS1"/>
<proteinExistence type="predicted"/>
<sequence length="199" mass="21715">MLRDLANSDGKSGGVVSLLKTVALVVTIVGAIPTAITAYHAWQYKVPFTKVPHRLAQYDLWMKNLDCQIEYKALDTAQGTKLDVGACPSTGDIAIRIESTDGKTTYEWIAYNELQKPGEEPPTNLIDLFIGVARADTAGPPSVRTAQAMEVVCQSLVTKNQLVRVVREGGKCFREELSPMRGSIDKREEVPCDTQCTAG</sequence>
<dbReference type="PATRIC" id="fig|1029756.8.peg.2070"/>
<evidence type="ECO:0000313" key="3">
    <source>
        <dbReference type="Proteomes" id="UP000018542"/>
    </source>
</evidence>
<organism evidence="2 3">
    <name type="scientific">Hyphomicrobium nitrativorans NL23</name>
    <dbReference type="NCBI Taxonomy" id="1029756"/>
    <lineage>
        <taxon>Bacteria</taxon>
        <taxon>Pseudomonadati</taxon>
        <taxon>Pseudomonadota</taxon>
        <taxon>Alphaproteobacteria</taxon>
        <taxon>Hyphomicrobiales</taxon>
        <taxon>Hyphomicrobiaceae</taxon>
        <taxon>Hyphomicrobium</taxon>
    </lineage>
</organism>
<keyword evidence="1" id="KW-1133">Transmembrane helix</keyword>
<accession>V5SDS1</accession>
<reference evidence="2 3" key="1">
    <citation type="journal article" date="2014" name="Genome Announc.">
        <title>Complete Genome Sequence of Hyphomicrobium nitrativorans Strain NL23, a Denitrifying Bacterium Isolated from Biofilm of a Methanol-Fed Denitrification System Treating Seawater at the Montreal Biodome.</title>
        <authorList>
            <person name="Martineau C."/>
            <person name="Villeneuve C."/>
            <person name="Mauffrey F."/>
            <person name="Villemur R."/>
        </authorList>
    </citation>
    <scope>NUCLEOTIDE SEQUENCE [LARGE SCALE GENOMIC DNA]</scope>
    <source>
        <strain evidence="2">NL23</strain>
    </source>
</reference>
<dbReference type="EMBL" id="CP006912">
    <property type="protein sequence ID" value="AHB48637.1"/>
    <property type="molecule type" value="Genomic_DNA"/>
</dbReference>